<dbReference type="Proteomes" id="UP000027120">
    <property type="component" value="Unassembled WGS sequence"/>
</dbReference>
<organism evidence="10 11">
    <name type="scientific">Citrus sinensis</name>
    <name type="common">Sweet orange</name>
    <name type="synonym">Citrus aurantium var. sinensis</name>
    <dbReference type="NCBI Taxonomy" id="2711"/>
    <lineage>
        <taxon>Eukaryota</taxon>
        <taxon>Viridiplantae</taxon>
        <taxon>Streptophyta</taxon>
        <taxon>Embryophyta</taxon>
        <taxon>Tracheophyta</taxon>
        <taxon>Spermatophyta</taxon>
        <taxon>Magnoliopsida</taxon>
        <taxon>eudicotyledons</taxon>
        <taxon>Gunneridae</taxon>
        <taxon>Pentapetalae</taxon>
        <taxon>rosids</taxon>
        <taxon>malvids</taxon>
        <taxon>Sapindales</taxon>
        <taxon>Rutaceae</taxon>
        <taxon>Aurantioideae</taxon>
        <taxon>Citrus</taxon>
    </lineage>
</organism>
<dbReference type="STRING" id="2711.A0A067DUF6"/>
<comment type="similarity">
    <text evidence="3">Belongs to the Nudix hydrolase family.</text>
</comment>
<dbReference type="InterPro" id="IPR047198">
    <property type="entry name" value="DDP-like_NUDIX"/>
</dbReference>
<dbReference type="PANTHER" id="PTHR12629">
    <property type="entry name" value="DIPHOSPHOINOSITOL POLYPHOSPHATE PHOSPHOHYDROLASE"/>
    <property type="match status" value="1"/>
</dbReference>
<evidence type="ECO:0000259" key="9">
    <source>
        <dbReference type="PROSITE" id="PS51462"/>
    </source>
</evidence>
<dbReference type="SMR" id="A0A067DUF6"/>
<evidence type="ECO:0000256" key="3">
    <source>
        <dbReference type="ARBA" id="ARBA00005582"/>
    </source>
</evidence>
<keyword evidence="11" id="KW-1185">Reference proteome</keyword>
<dbReference type="GO" id="GO:0016462">
    <property type="term" value="F:pyrophosphatase activity"/>
    <property type="evidence" value="ECO:0007669"/>
    <property type="project" value="InterPro"/>
</dbReference>
<dbReference type="Gene3D" id="3.90.79.10">
    <property type="entry name" value="Nucleoside Triphosphate Pyrophosphohydrolase"/>
    <property type="match status" value="1"/>
</dbReference>
<dbReference type="PROSITE" id="PS00893">
    <property type="entry name" value="NUDIX_BOX"/>
    <property type="match status" value="1"/>
</dbReference>
<dbReference type="InterPro" id="IPR015797">
    <property type="entry name" value="NUDIX_hydrolase-like_dom_sf"/>
</dbReference>
<keyword evidence="4" id="KW-0479">Metal-binding</keyword>
<evidence type="ECO:0000256" key="1">
    <source>
        <dbReference type="ARBA" id="ARBA00001946"/>
    </source>
</evidence>
<name>A0A067DUF6_CITSI</name>
<evidence type="ECO:0000313" key="11">
    <source>
        <dbReference type="Proteomes" id="UP000027120"/>
    </source>
</evidence>
<protein>
    <recommendedName>
        <fullName evidence="9">Nudix hydrolase domain-containing protein</fullName>
    </recommendedName>
</protein>
<comment type="subcellular location">
    <subcellularLocation>
        <location evidence="2">Mitochondrion</location>
    </subcellularLocation>
</comment>
<keyword evidence="6" id="KW-0460">Magnesium</keyword>
<dbReference type="KEGG" id="cit:102626931"/>
<dbReference type="GO" id="GO:0005739">
    <property type="term" value="C:mitochondrion"/>
    <property type="evidence" value="ECO:0007669"/>
    <property type="project" value="UniProtKB-SubCell"/>
</dbReference>
<dbReference type="InterPro" id="IPR000086">
    <property type="entry name" value="NUDIX_hydrolase_dom"/>
</dbReference>
<dbReference type="CDD" id="cd04666">
    <property type="entry name" value="NUDIX_DIPP2_like_Nudt4"/>
    <property type="match status" value="1"/>
</dbReference>
<proteinExistence type="inferred from homology"/>
<gene>
    <name evidence="10" type="ORF">CISIN_1g027463mg</name>
</gene>
<keyword evidence="8" id="KW-0496">Mitochondrion</keyword>
<feature type="domain" description="Nudix hydrolase" evidence="9">
    <location>
        <begin position="20"/>
        <end position="166"/>
    </location>
</feature>
<evidence type="ECO:0000256" key="6">
    <source>
        <dbReference type="ARBA" id="ARBA00022842"/>
    </source>
</evidence>
<dbReference type="PROSITE" id="PS51462">
    <property type="entry name" value="NUDIX"/>
    <property type="match status" value="1"/>
</dbReference>
<evidence type="ECO:0000256" key="5">
    <source>
        <dbReference type="ARBA" id="ARBA00022801"/>
    </source>
</evidence>
<dbReference type="PANTHER" id="PTHR12629:SF71">
    <property type="entry name" value="HYDROLASE 13, MITOCHONDRIAL, PUTATIVE, EXPRESSED-RELATED"/>
    <property type="match status" value="1"/>
</dbReference>
<dbReference type="AlphaFoldDB" id="A0A067DUF6"/>
<dbReference type="eggNOG" id="KOG2839">
    <property type="taxonomic scope" value="Eukaryota"/>
</dbReference>
<reference evidence="10 11" key="1">
    <citation type="submission" date="2014-04" db="EMBL/GenBank/DDBJ databases">
        <authorList>
            <consortium name="International Citrus Genome Consortium"/>
            <person name="Gmitter F."/>
            <person name="Chen C."/>
            <person name="Farmerie W."/>
            <person name="Harkins T."/>
            <person name="Desany B."/>
            <person name="Mohiuddin M."/>
            <person name="Kodira C."/>
            <person name="Borodovsky M."/>
            <person name="Lomsadze A."/>
            <person name="Burns P."/>
            <person name="Jenkins J."/>
            <person name="Prochnik S."/>
            <person name="Shu S."/>
            <person name="Chapman J."/>
            <person name="Pitluck S."/>
            <person name="Schmutz J."/>
            <person name="Rokhsar D."/>
        </authorList>
    </citation>
    <scope>NUCLEOTIDE SEQUENCE</scope>
</reference>
<evidence type="ECO:0000256" key="4">
    <source>
        <dbReference type="ARBA" id="ARBA00022723"/>
    </source>
</evidence>
<evidence type="ECO:0000256" key="8">
    <source>
        <dbReference type="ARBA" id="ARBA00023128"/>
    </source>
</evidence>
<dbReference type="GO" id="GO:0046872">
    <property type="term" value="F:metal ion binding"/>
    <property type="evidence" value="ECO:0007669"/>
    <property type="project" value="UniProtKB-KW"/>
</dbReference>
<accession>A0A067DUF6</accession>
<dbReference type="GO" id="GO:0005737">
    <property type="term" value="C:cytoplasm"/>
    <property type="evidence" value="ECO:0000318"/>
    <property type="project" value="GO_Central"/>
</dbReference>
<evidence type="ECO:0000256" key="7">
    <source>
        <dbReference type="ARBA" id="ARBA00022946"/>
    </source>
</evidence>
<keyword evidence="7" id="KW-0809">Transit peptide</keyword>
<dbReference type="InterPro" id="IPR020084">
    <property type="entry name" value="NUDIX_hydrolase_CS"/>
</dbReference>
<dbReference type="PaxDb" id="2711-XP_006487578.1"/>
<dbReference type="EMBL" id="KK785202">
    <property type="protein sequence ID" value="KDO46644.1"/>
    <property type="molecule type" value="Genomic_DNA"/>
</dbReference>
<comment type="cofactor">
    <cofactor evidence="1">
        <name>Mg(2+)</name>
        <dbReference type="ChEBI" id="CHEBI:18420"/>
    </cofactor>
</comment>
<dbReference type="Pfam" id="PF00293">
    <property type="entry name" value="NUDIX"/>
    <property type="match status" value="1"/>
</dbReference>
<sequence>MIMASLQARKGRLRQRYEDQLRLVAGCIPYKFEKNDENKNCKMEKKVLVLMISTPNRDDLVFPKGGWEDDETVSEAACREALEEAGVRGLLDENPLGEWEFRSKSRMNSCNSKEGGCRGYMFALEVTEELESWPEQANYKRIWLSVEEAFKSCRYDWMIDALKKFLLGMNTERTQLCKSADSEDSTAKEHQMYSPSPGCSVKKPSGVHHQLEKSCTNDCVVQV</sequence>
<evidence type="ECO:0000256" key="2">
    <source>
        <dbReference type="ARBA" id="ARBA00004173"/>
    </source>
</evidence>
<keyword evidence="5" id="KW-0378">Hydrolase</keyword>
<dbReference type="FunFam" id="3.90.79.10:FF:000030">
    <property type="entry name" value="Nudix hydrolase 13 mitochondrial"/>
    <property type="match status" value="1"/>
</dbReference>
<evidence type="ECO:0000313" key="10">
    <source>
        <dbReference type="EMBL" id="KDO46644.1"/>
    </source>
</evidence>
<dbReference type="SUPFAM" id="SSF55811">
    <property type="entry name" value="Nudix"/>
    <property type="match status" value="1"/>
</dbReference>
<dbReference type="GO" id="GO:0005634">
    <property type="term" value="C:nucleus"/>
    <property type="evidence" value="ECO:0000318"/>
    <property type="project" value="GO_Central"/>
</dbReference>